<evidence type="ECO:0000259" key="6">
    <source>
        <dbReference type="PROSITE" id="PS50011"/>
    </source>
</evidence>
<dbReference type="InterPro" id="IPR000719">
    <property type="entry name" value="Prot_kinase_dom"/>
</dbReference>
<evidence type="ECO:0000313" key="7">
    <source>
        <dbReference type="Proteomes" id="UP000887574"/>
    </source>
</evidence>
<dbReference type="SMART" id="SM00220">
    <property type="entry name" value="S_TKc"/>
    <property type="match status" value="1"/>
</dbReference>
<dbReference type="PROSITE" id="PS00108">
    <property type="entry name" value="PROTEIN_KINASE_ST"/>
    <property type="match status" value="1"/>
</dbReference>
<organism evidence="7 8">
    <name type="scientific">Ditylenchus dipsaci</name>
    <dbReference type="NCBI Taxonomy" id="166011"/>
    <lineage>
        <taxon>Eukaryota</taxon>
        <taxon>Metazoa</taxon>
        <taxon>Ecdysozoa</taxon>
        <taxon>Nematoda</taxon>
        <taxon>Chromadorea</taxon>
        <taxon>Rhabditida</taxon>
        <taxon>Tylenchina</taxon>
        <taxon>Tylenchomorpha</taxon>
        <taxon>Sphaerularioidea</taxon>
        <taxon>Anguinidae</taxon>
        <taxon>Anguininae</taxon>
        <taxon>Ditylenchus</taxon>
    </lineage>
</organism>
<dbReference type="GO" id="GO:0004674">
    <property type="term" value="F:protein serine/threonine kinase activity"/>
    <property type="evidence" value="ECO:0007669"/>
    <property type="project" value="UniProtKB-KW"/>
</dbReference>
<evidence type="ECO:0000256" key="5">
    <source>
        <dbReference type="ARBA" id="ARBA00022840"/>
    </source>
</evidence>
<evidence type="ECO:0000256" key="2">
    <source>
        <dbReference type="ARBA" id="ARBA00022679"/>
    </source>
</evidence>
<feature type="domain" description="Protein kinase" evidence="6">
    <location>
        <begin position="1"/>
        <end position="167"/>
    </location>
</feature>
<accession>A0A915E8V9</accession>
<evidence type="ECO:0000256" key="4">
    <source>
        <dbReference type="ARBA" id="ARBA00022777"/>
    </source>
</evidence>
<keyword evidence="5" id="KW-0067">ATP-binding</keyword>
<proteinExistence type="predicted"/>
<dbReference type="GO" id="GO:0005524">
    <property type="term" value="F:ATP binding"/>
    <property type="evidence" value="ECO:0007669"/>
    <property type="project" value="UniProtKB-KW"/>
</dbReference>
<keyword evidence="7" id="KW-1185">Reference proteome</keyword>
<evidence type="ECO:0000256" key="3">
    <source>
        <dbReference type="ARBA" id="ARBA00022741"/>
    </source>
</evidence>
<dbReference type="InterPro" id="IPR008271">
    <property type="entry name" value="Ser/Thr_kinase_AS"/>
</dbReference>
<keyword evidence="1" id="KW-0723">Serine/threonine-protein kinase</keyword>
<evidence type="ECO:0000256" key="1">
    <source>
        <dbReference type="ARBA" id="ARBA00022527"/>
    </source>
</evidence>
<keyword evidence="3" id="KW-0547">Nucleotide-binding</keyword>
<name>A0A915E8V9_9BILA</name>
<dbReference type="InterPro" id="IPR011009">
    <property type="entry name" value="Kinase-like_dom_sf"/>
</dbReference>
<reference evidence="8" key="1">
    <citation type="submission" date="2022-11" db="UniProtKB">
        <authorList>
            <consortium name="WormBaseParasite"/>
        </authorList>
    </citation>
    <scope>IDENTIFICATION</scope>
</reference>
<dbReference type="Gene3D" id="1.10.510.10">
    <property type="entry name" value="Transferase(Phosphotransferase) domain 1"/>
    <property type="match status" value="1"/>
</dbReference>
<keyword evidence="2" id="KW-0808">Transferase</keyword>
<dbReference type="PANTHER" id="PTHR24351">
    <property type="entry name" value="RIBOSOMAL PROTEIN S6 KINASE"/>
    <property type="match status" value="1"/>
</dbReference>
<keyword evidence="4" id="KW-0418">Kinase</keyword>
<dbReference type="WBParaSite" id="jg4087">
    <property type="protein sequence ID" value="jg4087"/>
    <property type="gene ID" value="jg4087"/>
</dbReference>
<dbReference type="AlphaFoldDB" id="A0A915E8V9"/>
<evidence type="ECO:0000313" key="8">
    <source>
        <dbReference type="WBParaSite" id="jg4087"/>
    </source>
</evidence>
<dbReference type="Proteomes" id="UP000887574">
    <property type="component" value="Unplaced"/>
</dbReference>
<dbReference type="SUPFAM" id="SSF56112">
    <property type="entry name" value="Protein kinase-like (PK-like)"/>
    <property type="match status" value="1"/>
</dbReference>
<dbReference type="Pfam" id="PF00069">
    <property type="entry name" value="Pkinase"/>
    <property type="match status" value="1"/>
</dbReference>
<dbReference type="PROSITE" id="PS50011">
    <property type="entry name" value="PROTEIN_KINASE_DOM"/>
    <property type="match status" value="1"/>
</dbReference>
<protein>
    <submittedName>
        <fullName evidence="8">Protein kinase domain-containing protein</fullName>
    </submittedName>
</protein>
<sequence>MSEQQICFYLANMVMAIQHLHNSNIIHQDLKPSNFLLDDSGYLLLTDFGLSHSVDKPCSSFSDCGTQDYMAPELSKLLKEGINSGNYKEAVDWYALGAIMFELVTGKLLTDSKEEKSSFANMQSEQIELPENFSEAAKDFLNQLLQNDPEKRLGTNGTESVTRHSFFKIIDWKKLIQREVF</sequence>